<sequence length="147" mass="16709">MYTVSKAPNHVFSKSRMLGITPKFASIEATSNGKKLTNGVHENGNAEELSGPKPVFYQVNGRRPHSSARKQQEVVLPQHEELVQYLQNSWSAVCQEYEQAKQQQQLEGISTTVVYKQVPDASTPEFTPCNFERIWADHHYQTIMRST</sequence>
<dbReference type="GO" id="GO:0010494">
    <property type="term" value="C:cytoplasmic stress granule"/>
    <property type="evidence" value="ECO:0007669"/>
    <property type="project" value="UniProtKB-SubCell"/>
</dbReference>
<dbReference type="Pfam" id="PF14799">
    <property type="entry name" value="FAM195"/>
    <property type="match status" value="1"/>
</dbReference>
<name>A0A2R5LGI6_9ACAR</name>
<protein>
    <submittedName>
        <fullName evidence="6">Uncharacterized protein</fullName>
    </submittedName>
</protein>
<evidence type="ECO:0000256" key="1">
    <source>
        <dbReference type="ARBA" id="ARBA00004123"/>
    </source>
</evidence>
<keyword evidence="5" id="KW-0539">Nucleus</keyword>
<evidence type="ECO:0000313" key="6">
    <source>
        <dbReference type="EMBL" id="MBY08636.1"/>
    </source>
</evidence>
<dbReference type="InterPro" id="IPR029428">
    <property type="entry name" value="MCRIP"/>
</dbReference>
<evidence type="ECO:0000256" key="3">
    <source>
        <dbReference type="ARBA" id="ARBA00010821"/>
    </source>
</evidence>
<comment type="similarity">
    <text evidence="3">Belongs to the MCRIP family.</text>
</comment>
<evidence type="ECO:0000256" key="4">
    <source>
        <dbReference type="ARBA" id="ARBA00022490"/>
    </source>
</evidence>
<evidence type="ECO:0000256" key="5">
    <source>
        <dbReference type="ARBA" id="ARBA00023242"/>
    </source>
</evidence>
<dbReference type="GO" id="GO:0005634">
    <property type="term" value="C:nucleus"/>
    <property type="evidence" value="ECO:0007669"/>
    <property type="project" value="UniProtKB-SubCell"/>
</dbReference>
<evidence type="ECO:0000256" key="2">
    <source>
        <dbReference type="ARBA" id="ARBA00004210"/>
    </source>
</evidence>
<dbReference type="EMBL" id="GGLE01004510">
    <property type="protein sequence ID" value="MBY08636.1"/>
    <property type="molecule type" value="Transcribed_RNA"/>
</dbReference>
<reference evidence="6" key="1">
    <citation type="submission" date="2018-03" db="EMBL/GenBank/DDBJ databases">
        <title>The relapsing fever spirochete Borrelia turicatae persists in the highly oxidative environment of its soft-bodied tick vector.</title>
        <authorList>
            <person name="Bourret T.J."/>
            <person name="Boyle W.K."/>
            <person name="Valenzuela J.G."/>
            <person name="Oliveira F."/>
            <person name="Lopez J.E."/>
        </authorList>
    </citation>
    <scope>NUCLEOTIDE SEQUENCE</scope>
    <source>
        <strain evidence="6">Kansas strain/isolate</strain>
        <tissue evidence="6">Salivary glands</tissue>
    </source>
</reference>
<dbReference type="AlphaFoldDB" id="A0A2R5LGI6"/>
<proteinExistence type="inferred from homology"/>
<comment type="subcellular location">
    <subcellularLocation>
        <location evidence="2">Cytoplasm</location>
        <location evidence="2">Stress granule</location>
    </subcellularLocation>
    <subcellularLocation>
        <location evidence="1">Nucleus</location>
    </subcellularLocation>
</comment>
<keyword evidence="4" id="KW-0963">Cytoplasm</keyword>
<organism evidence="6">
    <name type="scientific">Ornithodoros turicata</name>
    <dbReference type="NCBI Taxonomy" id="34597"/>
    <lineage>
        <taxon>Eukaryota</taxon>
        <taxon>Metazoa</taxon>
        <taxon>Ecdysozoa</taxon>
        <taxon>Arthropoda</taxon>
        <taxon>Chelicerata</taxon>
        <taxon>Arachnida</taxon>
        <taxon>Acari</taxon>
        <taxon>Parasitiformes</taxon>
        <taxon>Ixodida</taxon>
        <taxon>Ixodoidea</taxon>
        <taxon>Argasidae</taxon>
        <taxon>Ornithodorinae</taxon>
        <taxon>Ornithodoros</taxon>
    </lineage>
</organism>
<accession>A0A2R5LGI6</accession>